<dbReference type="EC" id="2.5.1.18" evidence="1"/>
<proteinExistence type="predicted"/>
<dbReference type="CDD" id="cd00570">
    <property type="entry name" value="GST_N_family"/>
    <property type="match status" value="1"/>
</dbReference>
<accession>A0ABU6J5G2</accession>
<name>A0ABU6J5G2_9BURK</name>
<dbReference type="InterPro" id="IPR040079">
    <property type="entry name" value="Glutathione_S-Trfase"/>
</dbReference>
<dbReference type="SFLD" id="SFLDG00358">
    <property type="entry name" value="Main_(cytGST)"/>
    <property type="match status" value="1"/>
</dbReference>
<keyword evidence="2" id="KW-0808">Transferase</keyword>
<dbReference type="SFLD" id="SFLDS00019">
    <property type="entry name" value="Glutathione_Transferase_(cytos"/>
    <property type="match status" value="1"/>
</dbReference>
<evidence type="ECO:0000256" key="3">
    <source>
        <dbReference type="ARBA" id="ARBA00047960"/>
    </source>
</evidence>
<gene>
    <name evidence="6" type="ORF">RY831_06840</name>
</gene>
<dbReference type="PROSITE" id="PS50405">
    <property type="entry name" value="GST_CTER"/>
    <property type="match status" value="1"/>
</dbReference>
<evidence type="ECO:0000259" key="4">
    <source>
        <dbReference type="PROSITE" id="PS50404"/>
    </source>
</evidence>
<dbReference type="InterPro" id="IPR010987">
    <property type="entry name" value="Glutathione-S-Trfase_C-like"/>
</dbReference>
<dbReference type="InterPro" id="IPR045073">
    <property type="entry name" value="Omega/Tau-like"/>
</dbReference>
<feature type="domain" description="GST N-terminal" evidence="4">
    <location>
        <begin position="13"/>
        <end position="91"/>
    </location>
</feature>
<evidence type="ECO:0000313" key="6">
    <source>
        <dbReference type="EMBL" id="MEC4718856.1"/>
    </source>
</evidence>
<organism evidence="6 7">
    <name type="scientific">Noviherbaspirillum album</name>
    <dbReference type="NCBI Taxonomy" id="3080276"/>
    <lineage>
        <taxon>Bacteria</taxon>
        <taxon>Pseudomonadati</taxon>
        <taxon>Pseudomonadota</taxon>
        <taxon>Betaproteobacteria</taxon>
        <taxon>Burkholderiales</taxon>
        <taxon>Oxalobacteraceae</taxon>
        <taxon>Noviherbaspirillum</taxon>
    </lineage>
</organism>
<dbReference type="InterPro" id="IPR004045">
    <property type="entry name" value="Glutathione_S-Trfase_N"/>
</dbReference>
<dbReference type="SUPFAM" id="SSF52833">
    <property type="entry name" value="Thioredoxin-like"/>
    <property type="match status" value="1"/>
</dbReference>
<dbReference type="InterPro" id="IPR050983">
    <property type="entry name" value="GST_Omega/HSP26"/>
</dbReference>
<dbReference type="Gene3D" id="3.40.30.10">
    <property type="entry name" value="Glutaredoxin"/>
    <property type="match status" value="1"/>
</dbReference>
<dbReference type="EMBL" id="JAWIIV010000004">
    <property type="protein sequence ID" value="MEC4718856.1"/>
    <property type="molecule type" value="Genomic_DNA"/>
</dbReference>
<evidence type="ECO:0000313" key="7">
    <source>
        <dbReference type="Proteomes" id="UP001352263"/>
    </source>
</evidence>
<dbReference type="SFLD" id="SFLDG01152">
    <property type="entry name" value="Main.3:_Omega-_and_Tau-like"/>
    <property type="match status" value="1"/>
</dbReference>
<dbReference type="PANTHER" id="PTHR43968">
    <property type="match status" value="1"/>
</dbReference>
<reference evidence="6 7" key="1">
    <citation type="submission" date="2023-10" db="EMBL/GenBank/DDBJ databases">
        <title>Noviherbaspirillum sp. CPCC 100848 genome assembly.</title>
        <authorList>
            <person name="Li X.Y."/>
            <person name="Fang X.M."/>
        </authorList>
    </citation>
    <scope>NUCLEOTIDE SEQUENCE [LARGE SCALE GENOMIC DNA]</scope>
    <source>
        <strain evidence="6 7">CPCC 100848</strain>
    </source>
</reference>
<protein>
    <recommendedName>
        <fullName evidence="1">glutathione transferase</fullName>
        <ecNumber evidence="1">2.5.1.18</ecNumber>
    </recommendedName>
</protein>
<sequence length="243" mass="26779">MALSPLTPPTSPTPLTLVSHKLCPYVQRAVIALKEKQVDYQRIDIDLAAKPKWFLALSPLGKTPVLRVDHEVVFESAVICEYLEDTVGPALHPDDPLQRARHRSWIEFASATLNAIWSFYTARDESAYAAAASVLADRLRQVDKALGAGPYFSGERFSLVDAAFAPVFRYFDVFDGVSGIDFFADAPRLQAWRAMLARRPSVRSAVSEDYAALLAEFVIRQDGVLGRRLLAAAPALRPYSAAA</sequence>
<dbReference type="CDD" id="cd00299">
    <property type="entry name" value="GST_C_family"/>
    <property type="match status" value="1"/>
</dbReference>
<evidence type="ECO:0000256" key="2">
    <source>
        <dbReference type="ARBA" id="ARBA00022679"/>
    </source>
</evidence>
<evidence type="ECO:0000256" key="1">
    <source>
        <dbReference type="ARBA" id="ARBA00012452"/>
    </source>
</evidence>
<feature type="domain" description="GST C-terminal" evidence="5">
    <location>
        <begin position="95"/>
        <end position="225"/>
    </location>
</feature>
<dbReference type="PROSITE" id="PS50404">
    <property type="entry name" value="GST_NTER"/>
    <property type="match status" value="1"/>
</dbReference>
<dbReference type="SUPFAM" id="SSF47616">
    <property type="entry name" value="GST C-terminal domain-like"/>
    <property type="match status" value="1"/>
</dbReference>
<comment type="caution">
    <text evidence="6">The sequence shown here is derived from an EMBL/GenBank/DDBJ whole genome shotgun (WGS) entry which is preliminary data.</text>
</comment>
<dbReference type="RefSeq" id="WP_326505576.1">
    <property type="nucleotide sequence ID" value="NZ_JAWIIV010000004.1"/>
</dbReference>
<dbReference type="Proteomes" id="UP001352263">
    <property type="component" value="Unassembled WGS sequence"/>
</dbReference>
<dbReference type="Pfam" id="PF13410">
    <property type="entry name" value="GST_C_2"/>
    <property type="match status" value="1"/>
</dbReference>
<evidence type="ECO:0000259" key="5">
    <source>
        <dbReference type="PROSITE" id="PS50405"/>
    </source>
</evidence>
<keyword evidence="7" id="KW-1185">Reference proteome</keyword>
<dbReference type="PANTHER" id="PTHR43968:SF6">
    <property type="entry name" value="GLUTATHIONE S-TRANSFERASE OMEGA"/>
    <property type="match status" value="1"/>
</dbReference>
<dbReference type="InterPro" id="IPR036282">
    <property type="entry name" value="Glutathione-S-Trfase_C_sf"/>
</dbReference>
<dbReference type="Pfam" id="PF13409">
    <property type="entry name" value="GST_N_2"/>
    <property type="match status" value="1"/>
</dbReference>
<dbReference type="InterPro" id="IPR036249">
    <property type="entry name" value="Thioredoxin-like_sf"/>
</dbReference>
<dbReference type="Gene3D" id="1.20.1050.10">
    <property type="match status" value="1"/>
</dbReference>
<comment type="catalytic activity">
    <reaction evidence="3">
        <text>RX + glutathione = an S-substituted glutathione + a halide anion + H(+)</text>
        <dbReference type="Rhea" id="RHEA:16437"/>
        <dbReference type="ChEBI" id="CHEBI:15378"/>
        <dbReference type="ChEBI" id="CHEBI:16042"/>
        <dbReference type="ChEBI" id="CHEBI:17792"/>
        <dbReference type="ChEBI" id="CHEBI:57925"/>
        <dbReference type="ChEBI" id="CHEBI:90779"/>
        <dbReference type="EC" id="2.5.1.18"/>
    </reaction>
</comment>